<organism evidence="4 5">
    <name type="scientific">Acacia crassicarpa</name>
    <name type="common">northern wattle</name>
    <dbReference type="NCBI Taxonomy" id="499986"/>
    <lineage>
        <taxon>Eukaryota</taxon>
        <taxon>Viridiplantae</taxon>
        <taxon>Streptophyta</taxon>
        <taxon>Embryophyta</taxon>
        <taxon>Tracheophyta</taxon>
        <taxon>Spermatophyta</taxon>
        <taxon>Magnoliopsida</taxon>
        <taxon>eudicotyledons</taxon>
        <taxon>Gunneridae</taxon>
        <taxon>Pentapetalae</taxon>
        <taxon>rosids</taxon>
        <taxon>fabids</taxon>
        <taxon>Fabales</taxon>
        <taxon>Fabaceae</taxon>
        <taxon>Caesalpinioideae</taxon>
        <taxon>mimosoid clade</taxon>
        <taxon>Acacieae</taxon>
        <taxon>Acacia</taxon>
    </lineage>
</organism>
<dbReference type="AlphaFoldDB" id="A0AAE1N8T1"/>
<dbReference type="PANTHER" id="PTHR10652">
    <property type="entry name" value="ADENYLYL CYCLASE-ASSOCIATED PROTEIN"/>
    <property type="match status" value="1"/>
</dbReference>
<dbReference type="SUPFAM" id="SSF69340">
    <property type="entry name" value="C-terminal domain of adenylylcyclase associated protein"/>
    <property type="match status" value="1"/>
</dbReference>
<dbReference type="PROSITE" id="PS51329">
    <property type="entry name" value="C_CAP_COFACTOR_C"/>
    <property type="match status" value="1"/>
</dbReference>
<dbReference type="InterPro" id="IPR036222">
    <property type="entry name" value="CAP_N_sf"/>
</dbReference>
<comment type="similarity">
    <text evidence="1">Belongs to the CAP family.</text>
</comment>
<feature type="compositionally biased region" description="Pro residues" evidence="2">
    <location>
        <begin position="224"/>
        <end position="235"/>
    </location>
</feature>
<dbReference type="GO" id="GO:0003779">
    <property type="term" value="F:actin binding"/>
    <property type="evidence" value="ECO:0007669"/>
    <property type="project" value="InterPro"/>
</dbReference>
<dbReference type="Proteomes" id="UP001293593">
    <property type="component" value="Unassembled WGS sequence"/>
</dbReference>
<gene>
    <name evidence="4" type="ORF">QN277_001500</name>
</gene>
<dbReference type="GO" id="GO:0007015">
    <property type="term" value="P:actin filament organization"/>
    <property type="evidence" value="ECO:0007669"/>
    <property type="project" value="TreeGrafter"/>
</dbReference>
<dbReference type="PANTHER" id="PTHR10652:SF0">
    <property type="entry name" value="ADENYLYL CYCLASE-ASSOCIATED PROTEIN"/>
    <property type="match status" value="1"/>
</dbReference>
<evidence type="ECO:0000256" key="2">
    <source>
        <dbReference type="SAM" id="MobiDB-lite"/>
    </source>
</evidence>
<dbReference type="InterPro" id="IPR013912">
    <property type="entry name" value="Adenylate_cyclase-assoc_CAP_C"/>
</dbReference>
<dbReference type="InterPro" id="IPR006599">
    <property type="entry name" value="CARP_motif"/>
</dbReference>
<feature type="domain" description="C-CAP/cofactor C-like" evidence="3">
    <location>
        <begin position="310"/>
        <end position="447"/>
    </location>
</feature>
<dbReference type="Gene3D" id="1.25.40.330">
    <property type="entry name" value="Adenylate cyclase-associated CAP, N-terminal domain"/>
    <property type="match status" value="1"/>
</dbReference>
<name>A0AAE1N8T1_9FABA</name>
<dbReference type="SMART" id="SM00673">
    <property type="entry name" value="CARP"/>
    <property type="match status" value="2"/>
</dbReference>
<dbReference type="GO" id="GO:0019933">
    <property type="term" value="P:cAMP-mediated signaling"/>
    <property type="evidence" value="ECO:0007669"/>
    <property type="project" value="TreeGrafter"/>
</dbReference>
<sequence length="470" mass="50995">MEAKIIRLESEVKRLQSLLSSAGVRDVVLSGNDATADPSIVAFDDLMTQYVGGLITTAENIGGQVLDVTMILREAFVVQKQLLIKIETTQKPDSAGLAEFLKPLNEVISKANAMTEGKRSDFFNHLKAAVDSLPALAWIAFTEKGCGMSMPIAHIEESWQMAEFYSNKVLVEYRNKDSNHVEWIKALKELYLPGLKDYVKNYYPLGPVWNPTGQTIAQSKAPVPCAPAPPNPPPASLFSSESSQASFSKPKDGMSAVFQQINMGSVIGGLKRVTDDMKTKNRADRTGIVGSCTSEKESRAVSNATSKASPPKFELQMGRKWVVENQIGSKDLVIDDCDAKQSVYIYGCKNSVLQIQGKINNITVDKCTKMGVLFKDVVAACEIVNCNGVEVQCQGSAPTISVDNTSGCQLYLSKDSLEASISTAKSSEINVLVPGSTSDGDWVEHALPHQYFHAYKKGHFVTTPASHSGA</sequence>
<dbReference type="FunFam" id="2.160.20.70:FF:000006">
    <property type="entry name" value="Adenylyl cyclase-associated protein"/>
    <property type="match status" value="1"/>
</dbReference>
<dbReference type="InterPro" id="IPR017901">
    <property type="entry name" value="C-CAP_CF_C-like"/>
</dbReference>
<dbReference type="GO" id="GO:0005737">
    <property type="term" value="C:cytoplasm"/>
    <property type="evidence" value="ECO:0007669"/>
    <property type="project" value="TreeGrafter"/>
</dbReference>
<accession>A0AAE1N8T1</accession>
<dbReference type="GO" id="GO:0008179">
    <property type="term" value="F:adenylate cyclase binding"/>
    <property type="evidence" value="ECO:0007669"/>
    <property type="project" value="TreeGrafter"/>
</dbReference>
<dbReference type="InterPro" id="IPR016098">
    <property type="entry name" value="CAP/MinC_C"/>
</dbReference>
<dbReference type="InterPro" id="IPR001837">
    <property type="entry name" value="Adenylate_cyclase-assoc_CAP"/>
</dbReference>
<comment type="caution">
    <text evidence="4">The sequence shown here is derived from an EMBL/GenBank/DDBJ whole genome shotgun (WGS) entry which is preliminary data.</text>
</comment>
<evidence type="ECO:0000313" key="5">
    <source>
        <dbReference type="Proteomes" id="UP001293593"/>
    </source>
</evidence>
<dbReference type="InterPro" id="IPR036223">
    <property type="entry name" value="CAP_C_sf"/>
</dbReference>
<keyword evidence="5" id="KW-1185">Reference proteome</keyword>
<dbReference type="EMBL" id="JAWXYG010000001">
    <property type="protein sequence ID" value="KAK4284707.1"/>
    <property type="molecule type" value="Genomic_DNA"/>
</dbReference>
<feature type="region of interest" description="Disordered" evidence="2">
    <location>
        <begin position="220"/>
        <end position="244"/>
    </location>
</feature>
<proteinExistence type="inferred from homology"/>
<evidence type="ECO:0000256" key="1">
    <source>
        <dbReference type="ARBA" id="ARBA00007659"/>
    </source>
</evidence>
<dbReference type="SUPFAM" id="SSF101278">
    <property type="entry name" value="N-terminal domain of adenylylcyclase associated protein, CAP"/>
    <property type="match status" value="1"/>
</dbReference>
<reference evidence="4" key="1">
    <citation type="submission" date="2023-10" db="EMBL/GenBank/DDBJ databases">
        <title>Chromosome-level genome of the transformable northern wattle, Acacia crassicarpa.</title>
        <authorList>
            <person name="Massaro I."/>
            <person name="Sinha N.R."/>
            <person name="Poethig S."/>
            <person name="Leichty A.R."/>
        </authorList>
    </citation>
    <scope>NUCLEOTIDE SEQUENCE</scope>
    <source>
        <strain evidence="4">Acra3RX</strain>
        <tissue evidence="4">Leaf</tissue>
    </source>
</reference>
<dbReference type="Gene3D" id="2.160.20.70">
    <property type="match status" value="1"/>
</dbReference>
<protein>
    <recommendedName>
        <fullName evidence="3">C-CAP/cofactor C-like domain-containing protein</fullName>
    </recommendedName>
</protein>
<dbReference type="InterPro" id="IPR053950">
    <property type="entry name" value="CAP_N"/>
</dbReference>
<evidence type="ECO:0000259" key="3">
    <source>
        <dbReference type="PROSITE" id="PS51329"/>
    </source>
</evidence>
<evidence type="ECO:0000313" key="4">
    <source>
        <dbReference type="EMBL" id="KAK4284707.1"/>
    </source>
</evidence>
<dbReference type="Pfam" id="PF21938">
    <property type="entry name" value="CAP_N"/>
    <property type="match status" value="1"/>
</dbReference>
<dbReference type="Pfam" id="PF08603">
    <property type="entry name" value="CAP_C"/>
    <property type="match status" value="1"/>
</dbReference>
<dbReference type="FunFam" id="1.25.40.330:FF:000001">
    <property type="entry name" value="Adenylyl cyclase-associated protein"/>
    <property type="match status" value="1"/>
</dbReference>